<proteinExistence type="predicted"/>
<evidence type="ECO:0000313" key="1">
    <source>
        <dbReference type="EMBL" id="WGM61746.1"/>
    </source>
</evidence>
<sequence>MSNIAPPTPMTAHKERNENVALETLNKARPIPINIAPATITILAPSRLNAVPMIGAVSPMVA</sequence>
<accession>A0AAF0H416</accession>
<dbReference type="AlphaFoldDB" id="A0AAF0H416"/>
<dbReference type="Proteomes" id="UP000305410">
    <property type="component" value="Chromosome Linear"/>
</dbReference>
<reference evidence="1" key="1">
    <citation type="submission" date="2019-04" db="EMBL/GenBank/DDBJ databases">
        <authorList>
            <person name="Chiang H.-Y."/>
            <person name="Huang Y.-Y."/>
            <person name="Chou L."/>
            <person name="Lai E.-M."/>
            <person name="Kuo C.-H."/>
        </authorList>
    </citation>
    <scope>NUCLEOTIDE SEQUENCE</scope>
    <source>
        <strain evidence="1">CFBP5506</strain>
    </source>
</reference>
<evidence type="ECO:0000313" key="2">
    <source>
        <dbReference type="Proteomes" id="UP000305410"/>
    </source>
</evidence>
<organism evidence="1 2">
    <name type="scientific">Agrobacterium tumefaciens</name>
    <dbReference type="NCBI Taxonomy" id="358"/>
    <lineage>
        <taxon>Bacteria</taxon>
        <taxon>Pseudomonadati</taxon>
        <taxon>Pseudomonadota</taxon>
        <taxon>Alphaproteobacteria</taxon>
        <taxon>Hyphomicrobiales</taxon>
        <taxon>Rhizobiaceae</taxon>
        <taxon>Rhizobium/Agrobacterium group</taxon>
        <taxon>Agrobacterium</taxon>
        <taxon>Agrobacterium tumefaciens complex</taxon>
    </lineage>
</organism>
<dbReference type="EMBL" id="CP122963">
    <property type="protein sequence ID" value="WGM61746.1"/>
    <property type="molecule type" value="Genomic_DNA"/>
</dbReference>
<name>A0AAF0H416_AGRTU</name>
<reference evidence="1" key="2">
    <citation type="submission" date="2023-04" db="EMBL/GenBank/DDBJ databases">
        <title>Complete genome sequence of Agrobacterium salinitolerans CFBP5506.</title>
        <authorList>
            <person name="Yen H.-C."/>
            <person name="Yan X.-H."/>
            <person name="Lai E.-M."/>
            <person name="Kuo C.-H."/>
        </authorList>
    </citation>
    <scope>NUCLEOTIDE SEQUENCE</scope>
    <source>
        <strain evidence="1">CFBP5506</strain>
    </source>
</reference>
<dbReference type="RefSeq" id="WP_136902956.1">
    <property type="nucleotide sequence ID" value="NZ_CP122963.1"/>
</dbReference>
<protein>
    <submittedName>
        <fullName evidence="1">Uncharacterized protein</fullName>
    </submittedName>
</protein>
<gene>
    <name evidence="1" type="ORF">CFBP5506_19195</name>
</gene>